<keyword evidence="1" id="KW-0175">Coiled coil</keyword>
<gene>
    <name evidence="3" type="ORF">QCA50_002876</name>
</gene>
<comment type="caution">
    <text evidence="3">The sequence shown here is derived from an EMBL/GenBank/DDBJ whole genome shotgun (WGS) entry which is preliminary data.</text>
</comment>
<feature type="compositionally biased region" description="Polar residues" evidence="2">
    <location>
        <begin position="10"/>
        <end position="30"/>
    </location>
</feature>
<reference evidence="3 4" key="1">
    <citation type="submission" date="2022-09" db="EMBL/GenBank/DDBJ databases">
        <authorList>
            <person name="Palmer J.M."/>
        </authorList>
    </citation>
    <scope>NUCLEOTIDE SEQUENCE [LARGE SCALE GENOMIC DNA]</scope>
    <source>
        <strain evidence="3 4">DSM 7382</strain>
    </source>
</reference>
<organism evidence="3 4">
    <name type="scientific">Cerrena zonata</name>
    <dbReference type="NCBI Taxonomy" id="2478898"/>
    <lineage>
        <taxon>Eukaryota</taxon>
        <taxon>Fungi</taxon>
        <taxon>Dikarya</taxon>
        <taxon>Basidiomycota</taxon>
        <taxon>Agaricomycotina</taxon>
        <taxon>Agaricomycetes</taxon>
        <taxon>Polyporales</taxon>
        <taxon>Cerrenaceae</taxon>
        <taxon>Cerrena</taxon>
    </lineage>
</organism>
<dbReference type="AlphaFoldDB" id="A0AAW0GV06"/>
<sequence length="232" mass="26574">MSGRLASFRGPSTPTSSPVRQVSQPNTPSSPGRLAESTYHRKTRAILQDIRTVTENWDDIVLVDGLKAAKSLVDTRTDLDNELGTLPAGTQPKYPVVQDKLALMEKRISELNAVITKLRKQFQKLNNLVENLETLLHETSKTKGWNAVQEPLWTTWSLEKFATALPDILIPYHRSLHMHIEIVDTLRSHDVKFEVSREAINRWVTQPFLQEDGWEAFWEDLCEVEIDRFNSK</sequence>
<evidence type="ECO:0000313" key="3">
    <source>
        <dbReference type="EMBL" id="KAK7693309.1"/>
    </source>
</evidence>
<feature type="region of interest" description="Disordered" evidence="2">
    <location>
        <begin position="1"/>
        <end position="38"/>
    </location>
</feature>
<keyword evidence="4" id="KW-1185">Reference proteome</keyword>
<protein>
    <submittedName>
        <fullName evidence="3">Uncharacterized protein</fullName>
    </submittedName>
</protein>
<accession>A0AAW0GV06</accession>
<feature type="coiled-coil region" evidence="1">
    <location>
        <begin position="101"/>
        <end position="142"/>
    </location>
</feature>
<dbReference type="Proteomes" id="UP001385951">
    <property type="component" value="Unassembled WGS sequence"/>
</dbReference>
<name>A0AAW0GV06_9APHY</name>
<evidence type="ECO:0000313" key="4">
    <source>
        <dbReference type="Proteomes" id="UP001385951"/>
    </source>
</evidence>
<evidence type="ECO:0000256" key="1">
    <source>
        <dbReference type="SAM" id="Coils"/>
    </source>
</evidence>
<dbReference type="EMBL" id="JASBNA010000003">
    <property type="protein sequence ID" value="KAK7693309.1"/>
    <property type="molecule type" value="Genomic_DNA"/>
</dbReference>
<evidence type="ECO:0000256" key="2">
    <source>
        <dbReference type="SAM" id="MobiDB-lite"/>
    </source>
</evidence>
<proteinExistence type="predicted"/>